<proteinExistence type="predicted"/>
<evidence type="ECO:0000313" key="2">
    <source>
        <dbReference type="WBParaSite" id="ES5_v2.g30990.t1"/>
    </source>
</evidence>
<sequence>PSCLCNDGFAGEHCEIDLCGQTNCQNGGFCQIQNKVPICQCPAGTLGANCETVVCPNDCQNEGICMFVNNIPMCHCKDGFIGPNCNVKDNCKE</sequence>
<name>A0AC34GMZ9_9BILA</name>
<dbReference type="Proteomes" id="UP000887579">
    <property type="component" value="Unplaced"/>
</dbReference>
<reference evidence="2" key="1">
    <citation type="submission" date="2022-11" db="UniProtKB">
        <authorList>
            <consortium name="WormBaseParasite"/>
        </authorList>
    </citation>
    <scope>IDENTIFICATION</scope>
</reference>
<organism evidence="1 2">
    <name type="scientific">Panagrolaimus sp. ES5</name>
    <dbReference type="NCBI Taxonomy" id="591445"/>
    <lineage>
        <taxon>Eukaryota</taxon>
        <taxon>Metazoa</taxon>
        <taxon>Ecdysozoa</taxon>
        <taxon>Nematoda</taxon>
        <taxon>Chromadorea</taxon>
        <taxon>Rhabditida</taxon>
        <taxon>Tylenchina</taxon>
        <taxon>Panagrolaimomorpha</taxon>
        <taxon>Panagrolaimoidea</taxon>
        <taxon>Panagrolaimidae</taxon>
        <taxon>Panagrolaimus</taxon>
    </lineage>
</organism>
<dbReference type="WBParaSite" id="ES5_v2.g30990.t1">
    <property type="protein sequence ID" value="ES5_v2.g30990.t1"/>
    <property type="gene ID" value="ES5_v2.g30990"/>
</dbReference>
<protein>
    <submittedName>
        <fullName evidence="2">EGF-like domain-containing protein</fullName>
    </submittedName>
</protein>
<evidence type="ECO:0000313" key="1">
    <source>
        <dbReference type="Proteomes" id="UP000887579"/>
    </source>
</evidence>
<accession>A0AC34GMZ9</accession>